<accession>A0AA37JDX6</accession>
<dbReference type="Proteomes" id="UP001055091">
    <property type="component" value="Unassembled WGS sequence"/>
</dbReference>
<evidence type="ECO:0000313" key="2">
    <source>
        <dbReference type="Proteomes" id="UP001055091"/>
    </source>
</evidence>
<reference evidence="1" key="1">
    <citation type="submission" date="2022-01" db="EMBL/GenBank/DDBJ databases">
        <title>Novel bile acid biosynthetic pathways are enriched in the microbiome of centenarians.</title>
        <authorList>
            <person name="Sato Y."/>
            <person name="Atarashi K."/>
            <person name="Plichta R.D."/>
            <person name="Arai Y."/>
            <person name="Sasajima S."/>
            <person name="Kearney M.S."/>
            <person name="Suda W."/>
            <person name="Takeshita K."/>
            <person name="Sasaki T."/>
            <person name="Okamoto S."/>
            <person name="Skelly N.A."/>
            <person name="Okamura Y."/>
            <person name="Vlamakis H."/>
            <person name="Li Y."/>
            <person name="Tanoue T."/>
            <person name="Takei H."/>
            <person name="Nittono H."/>
            <person name="Narushima S."/>
            <person name="Irie J."/>
            <person name="Itoh H."/>
            <person name="Moriya K."/>
            <person name="Sugiura Y."/>
            <person name="Suematsu M."/>
            <person name="Moritoki N."/>
            <person name="Shibata S."/>
            <person name="Littman R.D."/>
            <person name="Fischbach A.M."/>
            <person name="Uwamino Y."/>
            <person name="Inoue T."/>
            <person name="Honda A."/>
            <person name="Hattori M."/>
            <person name="Murai T."/>
            <person name="Xavier J.R."/>
            <person name="Hirose N."/>
            <person name="Honda K."/>
        </authorList>
    </citation>
    <scope>NUCLEOTIDE SEQUENCE</scope>
    <source>
        <strain evidence="1">CE91-St55</strain>
    </source>
</reference>
<dbReference type="AlphaFoldDB" id="A0AA37JDX6"/>
<comment type="caution">
    <text evidence="1">The sequence shown here is derived from an EMBL/GenBank/DDBJ whole genome shotgun (WGS) entry which is preliminary data.</text>
</comment>
<organism evidence="1 2">
    <name type="scientific">Hungatella hathewayi</name>
    <dbReference type="NCBI Taxonomy" id="154046"/>
    <lineage>
        <taxon>Bacteria</taxon>
        <taxon>Bacillati</taxon>
        <taxon>Bacillota</taxon>
        <taxon>Clostridia</taxon>
        <taxon>Lachnospirales</taxon>
        <taxon>Lachnospiraceae</taxon>
        <taxon>Hungatella</taxon>
    </lineage>
</organism>
<evidence type="ECO:0000313" key="1">
    <source>
        <dbReference type="EMBL" id="GKG99081.1"/>
    </source>
</evidence>
<sequence length="55" mass="6361">MGKRDWVEHNACRFCKGSHMHSCGHISCFSAIQVAEKYYDEHKAVIENENGIKKH</sequence>
<name>A0AA37JDX6_9FIRM</name>
<proteinExistence type="predicted"/>
<gene>
    <name evidence="1" type="ORF">CE91St55_10630</name>
</gene>
<dbReference type="EMBL" id="BQNJ01000001">
    <property type="protein sequence ID" value="GKG99081.1"/>
    <property type="molecule type" value="Genomic_DNA"/>
</dbReference>
<protein>
    <submittedName>
        <fullName evidence="1">Uncharacterized protein</fullName>
    </submittedName>
</protein>
<dbReference type="RefSeq" id="WP_207749127.1">
    <property type="nucleotide sequence ID" value="NZ_BQNJ01000001.1"/>
</dbReference>